<dbReference type="InterPro" id="IPR001154">
    <property type="entry name" value="TopoII_euk"/>
</dbReference>
<dbReference type="Gene3D" id="3.30.565.10">
    <property type="entry name" value="Histidine kinase-like ATPase, C-terminal domain"/>
    <property type="match status" value="1"/>
</dbReference>
<dbReference type="EMBL" id="JAMQYH010000003">
    <property type="protein sequence ID" value="KAJ1693973.1"/>
    <property type="molecule type" value="Genomic_DNA"/>
</dbReference>
<dbReference type="Pfam" id="PF16898">
    <property type="entry name" value="TOPRIM_C"/>
    <property type="match status" value="1"/>
</dbReference>
<dbReference type="InterPro" id="IPR014721">
    <property type="entry name" value="Ribsml_uS5_D2-typ_fold_subgr"/>
</dbReference>
<dbReference type="Gene3D" id="3.30.1360.40">
    <property type="match status" value="1"/>
</dbReference>
<evidence type="ECO:0000256" key="8">
    <source>
        <dbReference type="ARBA" id="ARBA00022842"/>
    </source>
</evidence>
<keyword evidence="18" id="KW-1185">Reference proteome</keyword>
<dbReference type="InterPro" id="IPR013759">
    <property type="entry name" value="Topo_IIA_B_C"/>
</dbReference>
<dbReference type="GO" id="GO:0006265">
    <property type="term" value="P:DNA topological change"/>
    <property type="evidence" value="ECO:0007669"/>
    <property type="project" value="UniProtKB-UniRule"/>
</dbReference>
<comment type="cofactor">
    <cofactor evidence="2">
        <name>Ca(2+)</name>
        <dbReference type="ChEBI" id="CHEBI:29108"/>
    </cofactor>
</comment>
<dbReference type="GO" id="GO:0005634">
    <property type="term" value="C:nucleus"/>
    <property type="evidence" value="ECO:0007669"/>
    <property type="project" value="TreeGrafter"/>
</dbReference>
<feature type="region of interest" description="Disordered" evidence="14">
    <location>
        <begin position="1469"/>
        <end position="1593"/>
    </location>
</feature>
<dbReference type="InterPro" id="IPR002205">
    <property type="entry name" value="Topo_IIA_dom_A"/>
</dbReference>
<dbReference type="Gene3D" id="3.40.50.670">
    <property type="match status" value="3"/>
</dbReference>
<keyword evidence="8" id="KW-0460">Magnesium</keyword>
<dbReference type="SUPFAM" id="SSF56719">
    <property type="entry name" value="Type II DNA topoisomerase"/>
    <property type="match status" value="1"/>
</dbReference>
<accession>A0A9Q0HQ95</accession>
<evidence type="ECO:0000256" key="14">
    <source>
        <dbReference type="SAM" id="MobiDB-lite"/>
    </source>
</evidence>
<evidence type="ECO:0000256" key="5">
    <source>
        <dbReference type="ARBA" id="ARBA00022723"/>
    </source>
</evidence>
<dbReference type="InterPro" id="IPR036890">
    <property type="entry name" value="HATPase_C_sf"/>
</dbReference>
<name>A0A9Q0HQ95_9POAL</name>
<evidence type="ECO:0000256" key="7">
    <source>
        <dbReference type="ARBA" id="ARBA00022840"/>
    </source>
</evidence>
<feature type="compositionally biased region" description="Basic residues" evidence="14">
    <location>
        <begin position="1563"/>
        <end position="1572"/>
    </location>
</feature>
<comment type="function">
    <text evidence="13">Control of topological states of DNA by transient breakage and subsequent rejoining of DNA strands. Topoisomerase II makes double-strand breaks.</text>
</comment>
<dbReference type="PRINTS" id="PR00418">
    <property type="entry name" value="TPI2FAMILY"/>
</dbReference>
<dbReference type="InterPro" id="IPR013757">
    <property type="entry name" value="Topo_IIA_A_a_sf"/>
</dbReference>
<dbReference type="CDD" id="cd00187">
    <property type="entry name" value="TOP4c"/>
    <property type="match status" value="1"/>
</dbReference>
<dbReference type="Proteomes" id="UP001151287">
    <property type="component" value="Unassembled WGS sequence"/>
</dbReference>
<keyword evidence="9 12" id="KW-0799">Topoisomerase</keyword>
<dbReference type="Pfam" id="PF00204">
    <property type="entry name" value="DNA_gyraseB"/>
    <property type="match status" value="1"/>
</dbReference>
<dbReference type="PROSITE" id="PS52040">
    <property type="entry name" value="TOPO_IIA"/>
    <property type="match status" value="1"/>
</dbReference>
<dbReference type="SUPFAM" id="SSF55874">
    <property type="entry name" value="ATPase domain of HSP90 chaperone/DNA topoisomerase II/histidine kinase"/>
    <property type="match status" value="1"/>
</dbReference>
<sequence length="1593" mass="179028">MATAKKLPLQSSSLHNSSIGGSVTLKKKTIEEMYQKKTQLEHILLRPDTYVGSIEKHTQVLWVYENGELVHRPVTYVPGLYKIFDEILVNAADNKQRDPTMDSVKVDIDQEGNCVNVYNNGDGIPVEIHSEEGVYVPELIFGHLLTSSNYDDNVKKTTGGRNGYGAKLTNIFSTEFVIQTADGKRQRKYKQVFSENMGKKSEPSITKCKEGENWTKVSFKPDLAKFKMDHLEDDVVALMKKRVLDLAGTLGKSVKVELNGVRGPVKSFSEYVDLYLQSASKSRSEPLPKIVEKVNDRWEVCVSLSEGQFQQVSFVNGISTIKGGTHVEYVTQQIANHVMAEVNKKNKNANLKAHIVRNHLWVFVNVLIENPAFDSQTKETLTTRPTSFGSKCELSKTFLTKVAKSGVVNSLLSWADFKQSKELKKTDGTKRQRITGIPKLEDANDAGGRNSEKCTLILTEGDSAKALAMAGISVVGRNFYECIKQILGLQHGKEYENTKGLRYGHLMIMTDQDHDGSHIKGLLINFIHSFWPSLLKIPSFMVEFITPIVKATHSKNKTVLSFYSMPEYEAWKENLGGNASAWTIKYYKGLGTSTSKEGKEYFQDIDKHKKDFVWADENDGDAIELAFSKKKIDARKNWPRQFEPGTYLDQRQKCIKYSDFVNKELILFSMADLQRSIPSMVDGLKPGQRKILFCSFKRNFVKEAKVAQFSGYVSEHSAYHHGEQSLAGTIIGMAQDFVGSNNINLLQPNGQFGTRHQGGKDHASARYIYTRLLALTRFLFPKDDDILLEYQTEDGQSIEPVWYMPIIPMVLVNGSEGIGTGWSTFVPNYNPRDIIANVKRLLNDEPMEPMDPWYRGFKGSIEKSATKEAGVTYTITGIIEQVDSTTLRITELPIRRWTQDYKEFLESQMTGNDKIKEPFIKDYREHNDDVTVHFEVTLTEENMNIAIQEGLEKKFKLTTTITTTNMHLFDSKGVIKKYDTPEQILEEFFHMRLDFYAKRKRALLDNLELDLLKLDNKVRFILGVVEGEIIVTNRKRADLLFELKQKGFIPFTKKTKGMVSGTLGADEDNEDMSPEAVTGGVIRASDYEYLLSIPIGTLTLEKVQQLCAERDKLEAEVEELRKASPKSLWSKDLDALDKELDEQGKKDVEAEDTRKAMRDKALAVGGTALKSVRKPRKNNAVQNDVNMDDADYLPDSSKPKPNGAPQKRGAAKKSEVVANDKEDEEVLQLKERLAAYNNENFSPDHTEMETESSAGKQKGRKMVNMDDAATVAPQPQEVKRRGRKPAEEINAKSKAAAAVLKEVNIDDADYLPESSKSKARGVVQKRAAAKISEEVVNDNDNEVLDLKERLSAHNLKNFSPDGKEMEIESSGQTKEILVKAPQPQEKRKRGRKPAVETNAKPKDVAAVSKEVNMDDADYLLGPSEPKAKVVQKRAAAKKSEVVVNDDDDVFELKEHLSAYNFSPDDIVMEAETSAGQAKQILVEEPQPQEKKRRGRKPAAETKPRAAAAGRKRGPTSQKTTAADTNKLRKTRASPVNRKRRGGDDSSSDIDEIQEVAVVAPRERTRRGNAKKKVYVESDSEKDSDPISNESDFE</sequence>
<dbReference type="InterPro" id="IPR031660">
    <property type="entry name" value="TOPRIM_C"/>
</dbReference>
<evidence type="ECO:0000313" key="18">
    <source>
        <dbReference type="Proteomes" id="UP001151287"/>
    </source>
</evidence>
<dbReference type="GO" id="GO:0003677">
    <property type="term" value="F:DNA binding"/>
    <property type="evidence" value="ECO:0007669"/>
    <property type="project" value="UniProtKB-UniRule"/>
</dbReference>
<keyword evidence="6 13" id="KW-0547">Nucleotide-binding</keyword>
<feature type="compositionally biased region" description="Basic residues" evidence="14">
    <location>
        <begin position="1527"/>
        <end position="1540"/>
    </location>
</feature>
<evidence type="ECO:0000256" key="13">
    <source>
        <dbReference type="RuleBase" id="RU362094"/>
    </source>
</evidence>
<keyword evidence="11 12" id="KW-0413">Isomerase</keyword>
<feature type="region of interest" description="Disordered" evidence="14">
    <location>
        <begin position="1238"/>
        <end position="1290"/>
    </location>
</feature>
<feature type="compositionally biased region" description="Basic and acidic residues" evidence="14">
    <location>
        <begin position="1573"/>
        <end position="1584"/>
    </location>
</feature>
<dbReference type="InterPro" id="IPR003594">
    <property type="entry name" value="HATPase_dom"/>
</dbReference>
<evidence type="ECO:0000256" key="9">
    <source>
        <dbReference type="ARBA" id="ARBA00023029"/>
    </source>
</evidence>
<dbReference type="PANTHER" id="PTHR10169:SF38">
    <property type="entry name" value="DNA TOPOISOMERASE 2"/>
    <property type="match status" value="1"/>
</dbReference>
<dbReference type="PANTHER" id="PTHR10169">
    <property type="entry name" value="DNA TOPOISOMERASE/GYRASE"/>
    <property type="match status" value="1"/>
</dbReference>
<dbReference type="InterPro" id="IPR013506">
    <property type="entry name" value="Topo_IIA_bsu_dom2"/>
</dbReference>
<dbReference type="InterPro" id="IPR020568">
    <property type="entry name" value="Ribosomal_Su5_D2-typ_SF"/>
</dbReference>
<evidence type="ECO:0000259" key="15">
    <source>
        <dbReference type="PROSITE" id="PS50880"/>
    </source>
</evidence>
<evidence type="ECO:0000256" key="3">
    <source>
        <dbReference type="ARBA" id="ARBA00001946"/>
    </source>
</evidence>
<dbReference type="Pfam" id="PF02518">
    <property type="entry name" value="HATPase_c"/>
    <property type="match status" value="1"/>
</dbReference>
<dbReference type="FunFam" id="3.90.199.10:FF:000002">
    <property type="entry name" value="DNA topoisomerase 2"/>
    <property type="match status" value="1"/>
</dbReference>
<dbReference type="GO" id="GO:0003918">
    <property type="term" value="F:DNA topoisomerase type II (double strand cut, ATP-hydrolyzing) activity"/>
    <property type="evidence" value="ECO:0007669"/>
    <property type="project" value="UniProtKB-UniRule"/>
</dbReference>
<dbReference type="Pfam" id="PF00521">
    <property type="entry name" value="DNA_topoisoIV"/>
    <property type="match status" value="1"/>
</dbReference>
<dbReference type="PRINTS" id="PR01158">
    <property type="entry name" value="TOPISMRASEII"/>
</dbReference>
<evidence type="ECO:0000313" key="17">
    <source>
        <dbReference type="EMBL" id="KAJ1693973.1"/>
    </source>
</evidence>
<feature type="region of interest" description="Disordered" evidence="14">
    <location>
        <begin position="1356"/>
        <end position="1408"/>
    </location>
</feature>
<dbReference type="InterPro" id="IPR013758">
    <property type="entry name" value="Topo_IIA_A/C_ab"/>
</dbReference>
<evidence type="ECO:0000256" key="1">
    <source>
        <dbReference type="ARBA" id="ARBA00000185"/>
    </source>
</evidence>
<dbReference type="InterPro" id="IPR050634">
    <property type="entry name" value="DNA_Topoisomerase_II"/>
</dbReference>
<reference evidence="17" key="1">
    <citation type="journal article" date="2022" name="Cell">
        <title>Repeat-based holocentromeres influence genome architecture and karyotype evolution.</title>
        <authorList>
            <person name="Hofstatter P.G."/>
            <person name="Thangavel G."/>
            <person name="Lux T."/>
            <person name="Neumann P."/>
            <person name="Vondrak T."/>
            <person name="Novak P."/>
            <person name="Zhang M."/>
            <person name="Costa L."/>
            <person name="Castellani M."/>
            <person name="Scott A."/>
            <person name="Toegelov H."/>
            <person name="Fuchs J."/>
            <person name="Mata-Sucre Y."/>
            <person name="Dias Y."/>
            <person name="Vanzela A.L.L."/>
            <person name="Huettel B."/>
            <person name="Almeida C.C.S."/>
            <person name="Simkova H."/>
            <person name="Souza G."/>
            <person name="Pedrosa-Harand A."/>
            <person name="Macas J."/>
            <person name="Mayer K.F.X."/>
            <person name="Houben A."/>
            <person name="Marques A."/>
        </authorList>
    </citation>
    <scope>NUCLEOTIDE SEQUENCE</scope>
    <source>
        <strain evidence="17">RhyBre1mFocal</strain>
    </source>
</reference>
<gene>
    <name evidence="17" type="ORF">LUZ63_010671</name>
</gene>
<feature type="active site" description="O-(5'-phospho-DNA)-tyrosine intermediate" evidence="12">
    <location>
        <position position="767"/>
    </location>
</feature>
<dbReference type="EC" id="5.6.2.2" evidence="13"/>
<dbReference type="GO" id="GO:0000819">
    <property type="term" value="P:sister chromatid segregation"/>
    <property type="evidence" value="ECO:0007669"/>
    <property type="project" value="TreeGrafter"/>
</dbReference>
<dbReference type="PROSITE" id="PS00177">
    <property type="entry name" value="TOPOISOMERASE_II"/>
    <property type="match status" value="1"/>
</dbReference>
<dbReference type="CDD" id="cd03481">
    <property type="entry name" value="TopoIIA_Trans_ScTopoIIA"/>
    <property type="match status" value="1"/>
</dbReference>
<evidence type="ECO:0000256" key="10">
    <source>
        <dbReference type="ARBA" id="ARBA00023125"/>
    </source>
</evidence>
<dbReference type="SUPFAM" id="SSF54211">
    <property type="entry name" value="Ribosomal protein S5 domain 2-like"/>
    <property type="match status" value="1"/>
</dbReference>
<dbReference type="InterPro" id="IPR006171">
    <property type="entry name" value="TOPRIM_dom"/>
</dbReference>
<dbReference type="PROSITE" id="PS50880">
    <property type="entry name" value="TOPRIM"/>
    <property type="match status" value="1"/>
</dbReference>
<feature type="domain" description="Toprim" evidence="15">
    <location>
        <begin position="454"/>
        <end position="542"/>
    </location>
</feature>
<evidence type="ECO:0000259" key="16">
    <source>
        <dbReference type="PROSITE" id="PS52040"/>
    </source>
</evidence>
<evidence type="ECO:0000256" key="4">
    <source>
        <dbReference type="ARBA" id="ARBA00011080"/>
    </source>
</evidence>
<dbReference type="FunFam" id="3.30.565.10:FF:000004">
    <property type="entry name" value="DNA topoisomerase 2"/>
    <property type="match status" value="1"/>
</dbReference>
<evidence type="ECO:0000256" key="12">
    <source>
        <dbReference type="PROSITE-ProRule" id="PRU01384"/>
    </source>
</evidence>
<protein>
    <recommendedName>
        <fullName evidence="13">DNA topoisomerase 2</fullName>
        <ecNumber evidence="13">5.6.2.2</ecNumber>
    </recommendedName>
</protein>
<comment type="subunit">
    <text evidence="13">Homodimer.</text>
</comment>
<evidence type="ECO:0000256" key="11">
    <source>
        <dbReference type="ARBA" id="ARBA00023235"/>
    </source>
</evidence>
<dbReference type="FunFam" id="3.30.1360.40:FF:000003">
    <property type="entry name" value="DNA topoisomerase 2"/>
    <property type="match status" value="1"/>
</dbReference>
<dbReference type="GO" id="GO:0000712">
    <property type="term" value="P:resolution of meiotic recombination intermediates"/>
    <property type="evidence" value="ECO:0007669"/>
    <property type="project" value="TreeGrafter"/>
</dbReference>
<dbReference type="SMART" id="SM00434">
    <property type="entry name" value="TOP4c"/>
    <property type="match status" value="1"/>
</dbReference>
<dbReference type="SMART" id="SM00433">
    <property type="entry name" value="TOP2c"/>
    <property type="match status" value="1"/>
</dbReference>
<dbReference type="InterPro" id="IPR013760">
    <property type="entry name" value="Topo_IIA-like_dom_sf"/>
</dbReference>
<dbReference type="FunFam" id="3.30.230.10:FF:000008">
    <property type="entry name" value="DNA topoisomerase 2"/>
    <property type="match status" value="1"/>
</dbReference>
<dbReference type="OrthoDB" id="276498at2759"/>
<dbReference type="Gene3D" id="1.10.268.10">
    <property type="entry name" value="Topoisomerase, domain 3"/>
    <property type="match status" value="1"/>
</dbReference>
<dbReference type="InterPro" id="IPR001241">
    <property type="entry name" value="Topo_IIA"/>
</dbReference>
<evidence type="ECO:0000256" key="6">
    <source>
        <dbReference type="ARBA" id="ARBA00022741"/>
    </source>
</evidence>
<dbReference type="GO" id="GO:0005524">
    <property type="term" value="F:ATP binding"/>
    <property type="evidence" value="ECO:0007669"/>
    <property type="project" value="UniProtKB-UniRule"/>
</dbReference>
<feature type="region of interest" description="Disordered" evidence="14">
    <location>
        <begin position="1167"/>
        <end position="1225"/>
    </location>
</feature>
<keyword evidence="10 12" id="KW-0238">DNA-binding</keyword>
<comment type="similarity">
    <text evidence="4 13">Belongs to the type II topoisomerase family.</text>
</comment>
<proteinExistence type="inferred from homology"/>
<comment type="catalytic activity">
    <reaction evidence="1 12 13">
        <text>ATP-dependent breakage, passage and rejoining of double-stranded DNA.</text>
        <dbReference type="EC" id="5.6.2.2"/>
    </reaction>
</comment>
<keyword evidence="7 13" id="KW-0067">ATP-binding</keyword>
<dbReference type="FunFam" id="3.40.50.670:FF:000001">
    <property type="entry name" value="DNA topoisomerase 2"/>
    <property type="match status" value="2"/>
</dbReference>
<comment type="cofactor">
    <cofactor evidence="3">
        <name>Mg(2+)</name>
        <dbReference type="ChEBI" id="CHEBI:18420"/>
    </cofactor>
</comment>
<dbReference type="Gene3D" id="3.30.230.10">
    <property type="match status" value="1"/>
</dbReference>
<dbReference type="Gene3D" id="3.90.199.10">
    <property type="entry name" value="Topoisomerase II, domain 5"/>
    <property type="match status" value="1"/>
</dbReference>
<organism evidence="17 18">
    <name type="scientific">Rhynchospora breviuscula</name>
    <dbReference type="NCBI Taxonomy" id="2022672"/>
    <lineage>
        <taxon>Eukaryota</taxon>
        <taxon>Viridiplantae</taxon>
        <taxon>Streptophyta</taxon>
        <taxon>Embryophyta</taxon>
        <taxon>Tracheophyta</taxon>
        <taxon>Spermatophyta</taxon>
        <taxon>Magnoliopsida</taxon>
        <taxon>Liliopsida</taxon>
        <taxon>Poales</taxon>
        <taxon>Cyperaceae</taxon>
        <taxon>Cyperoideae</taxon>
        <taxon>Rhynchosporeae</taxon>
        <taxon>Rhynchospora</taxon>
    </lineage>
</organism>
<dbReference type="GO" id="GO:0046872">
    <property type="term" value="F:metal ion binding"/>
    <property type="evidence" value="ECO:0007669"/>
    <property type="project" value="UniProtKB-KW"/>
</dbReference>
<feature type="domain" description="Topo IIA-type catalytic" evidence="16">
    <location>
        <begin position="677"/>
        <end position="1133"/>
    </location>
</feature>
<evidence type="ECO:0000256" key="2">
    <source>
        <dbReference type="ARBA" id="ARBA00001913"/>
    </source>
</evidence>
<keyword evidence="5" id="KW-0479">Metal-binding</keyword>
<dbReference type="CDD" id="cd16930">
    <property type="entry name" value="HATPase_TopII-like"/>
    <property type="match status" value="1"/>
</dbReference>
<comment type="caution">
    <text evidence="17">The sequence shown here is derived from an EMBL/GenBank/DDBJ whole genome shotgun (WGS) entry which is preliminary data.</text>
</comment>
<dbReference type="InterPro" id="IPR018522">
    <property type="entry name" value="TopoIIA_CS"/>
</dbReference>